<dbReference type="PANTHER" id="PTHR45626:SF16">
    <property type="entry name" value="ATP-DEPENDENT HELICASE ULS1"/>
    <property type="match status" value="1"/>
</dbReference>
<dbReference type="PROSITE" id="PS00518">
    <property type="entry name" value="ZF_RING_1"/>
    <property type="match status" value="1"/>
</dbReference>
<gene>
    <name evidence="14" type="ORF">BDV98DRAFT_258828</name>
</gene>
<dbReference type="GO" id="GO:0005634">
    <property type="term" value="C:nucleus"/>
    <property type="evidence" value="ECO:0007669"/>
    <property type="project" value="TreeGrafter"/>
</dbReference>
<reference evidence="14 15" key="1">
    <citation type="journal article" date="2019" name="Nat. Ecol. Evol.">
        <title>Megaphylogeny resolves global patterns of mushroom evolution.</title>
        <authorList>
            <person name="Varga T."/>
            <person name="Krizsan K."/>
            <person name="Foldi C."/>
            <person name="Dima B."/>
            <person name="Sanchez-Garcia M."/>
            <person name="Sanchez-Ramirez S."/>
            <person name="Szollosi G.J."/>
            <person name="Szarkandi J.G."/>
            <person name="Papp V."/>
            <person name="Albert L."/>
            <person name="Andreopoulos W."/>
            <person name="Angelini C."/>
            <person name="Antonin V."/>
            <person name="Barry K.W."/>
            <person name="Bougher N.L."/>
            <person name="Buchanan P."/>
            <person name="Buyck B."/>
            <person name="Bense V."/>
            <person name="Catcheside P."/>
            <person name="Chovatia M."/>
            <person name="Cooper J."/>
            <person name="Damon W."/>
            <person name="Desjardin D."/>
            <person name="Finy P."/>
            <person name="Geml J."/>
            <person name="Haridas S."/>
            <person name="Hughes K."/>
            <person name="Justo A."/>
            <person name="Karasinski D."/>
            <person name="Kautmanova I."/>
            <person name="Kiss B."/>
            <person name="Kocsube S."/>
            <person name="Kotiranta H."/>
            <person name="LaButti K.M."/>
            <person name="Lechner B.E."/>
            <person name="Liimatainen K."/>
            <person name="Lipzen A."/>
            <person name="Lukacs Z."/>
            <person name="Mihaltcheva S."/>
            <person name="Morgado L.N."/>
            <person name="Niskanen T."/>
            <person name="Noordeloos M.E."/>
            <person name="Ohm R.A."/>
            <person name="Ortiz-Santana B."/>
            <person name="Ovrebo C."/>
            <person name="Racz N."/>
            <person name="Riley R."/>
            <person name="Savchenko A."/>
            <person name="Shiryaev A."/>
            <person name="Soop K."/>
            <person name="Spirin V."/>
            <person name="Szebenyi C."/>
            <person name="Tomsovsky M."/>
            <person name="Tulloss R.E."/>
            <person name="Uehling J."/>
            <person name="Grigoriev I.V."/>
            <person name="Vagvolgyi C."/>
            <person name="Papp T."/>
            <person name="Martin F.M."/>
            <person name="Miettinen O."/>
            <person name="Hibbett D.S."/>
            <person name="Nagy L.G."/>
        </authorList>
    </citation>
    <scope>NUCLEOTIDE SEQUENCE [LARGE SCALE GENOMIC DNA]</scope>
    <source>
        <strain evidence="14 15">CBS 309.79</strain>
    </source>
</reference>
<keyword evidence="8" id="KW-0067">ATP-binding</keyword>
<feature type="domain" description="Helicase C-terminal" evidence="13">
    <location>
        <begin position="670"/>
        <end position="813"/>
    </location>
</feature>
<dbReference type="SMART" id="SM00184">
    <property type="entry name" value="RING"/>
    <property type="match status" value="1"/>
</dbReference>
<dbReference type="EMBL" id="ML178846">
    <property type="protein sequence ID" value="TFK97545.1"/>
    <property type="molecule type" value="Genomic_DNA"/>
</dbReference>
<dbReference type="GO" id="GO:0005737">
    <property type="term" value="C:cytoplasm"/>
    <property type="evidence" value="ECO:0007669"/>
    <property type="project" value="TreeGrafter"/>
</dbReference>
<evidence type="ECO:0000256" key="4">
    <source>
        <dbReference type="ARBA" id="ARBA00022771"/>
    </source>
</evidence>
<evidence type="ECO:0000256" key="8">
    <source>
        <dbReference type="ARBA" id="ARBA00022840"/>
    </source>
</evidence>
<feature type="compositionally biased region" description="Acidic residues" evidence="10">
    <location>
        <begin position="533"/>
        <end position="545"/>
    </location>
</feature>
<dbReference type="Pfam" id="PF00271">
    <property type="entry name" value="Helicase_C"/>
    <property type="match status" value="1"/>
</dbReference>
<dbReference type="GO" id="GO:0000724">
    <property type="term" value="P:double-strand break repair via homologous recombination"/>
    <property type="evidence" value="ECO:0007669"/>
    <property type="project" value="TreeGrafter"/>
</dbReference>
<keyword evidence="6" id="KW-0347">Helicase</keyword>
<evidence type="ECO:0000259" key="12">
    <source>
        <dbReference type="PROSITE" id="PS51192"/>
    </source>
</evidence>
<dbReference type="GO" id="GO:0004386">
    <property type="term" value="F:helicase activity"/>
    <property type="evidence" value="ECO:0007669"/>
    <property type="project" value="UniProtKB-KW"/>
</dbReference>
<dbReference type="GO" id="GO:0016787">
    <property type="term" value="F:hydrolase activity"/>
    <property type="evidence" value="ECO:0007669"/>
    <property type="project" value="UniProtKB-KW"/>
</dbReference>
<dbReference type="PROSITE" id="PS51192">
    <property type="entry name" value="HELICASE_ATP_BIND_1"/>
    <property type="match status" value="1"/>
</dbReference>
<dbReference type="GO" id="GO:0005524">
    <property type="term" value="F:ATP binding"/>
    <property type="evidence" value="ECO:0007669"/>
    <property type="project" value="UniProtKB-KW"/>
</dbReference>
<dbReference type="Pfam" id="PF00176">
    <property type="entry name" value="SNF2-rel_dom"/>
    <property type="match status" value="1"/>
</dbReference>
<keyword evidence="5" id="KW-0378">Hydrolase</keyword>
<dbReference type="InterPro" id="IPR001650">
    <property type="entry name" value="Helicase_C-like"/>
</dbReference>
<dbReference type="OrthoDB" id="423559at2759"/>
<keyword evidence="7" id="KW-0862">Zinc</keyword>
<feature type="domain" description="RING-type" evidence="11">
    <location>
        <begin position="414"/>
        <end position="484"/>
    </location>
</feature>
<dbReference type="CDD" id="cd18008">
    <property type="entry name" value="DEXDc_SHPRH-like"/>
    <property type="match status" value="1"/>
</dbReference>
<dbReference type="InterPro" id="IPR027417">
    <property type="entry name" value="P-loop_NTPase"/>
</dbReference>
<feature type="compositionally biased region" description="Basic residues" evidence="10">
    <location>
        <begin position="510"/>
        <end position="522"/>
    </location>
</feature>
<evidence type="ECO:0000259" key="11">
    <source>
        <dbReference type="PROSITE" id="PS50089"/>
    </source>
</evidence>
<dbReference type="PROSITE" id="PS51194">
    <property type="entry name" value="HELICASE_CTER"/>
    <property type="match status" value="1"/>
</dbReference>
<dbReference type="PROSITE" id="PS50089">
    <property type="entry name" value="ZF_RING_2"/>
    <property type="match status" value="1"/>
</dbReference>
<dbReference type="SMART" id="SM00490">
    <property type="entry name" value="HELICc"/>
    <property type="match status" value="1"/>
</dbReference>
<dbReference type="InterPro" id="IPR001841">
    <property type="entry name" value="Znf_RING"/>
</dbReference>
<dbReference type="Gene3D" id="3.30.40.10">
    <property type="entry name" value="Zinc/RING finger domain, C3HC4 (zinc finger)"/>
    <property type="match status" value="1"/>
</dbReference>
<dbReference type="PANTHER" id="PTHR45626">
    <property type="entry name" value="TRANSCRIPTION TERMINATION FACTOR 2-RELATED"/>
    <property type="match status" value="1"/>
</dbReference>
<evidence type="ECO:0000256" key="3">
    <source>
        <dbReference type="ARBA" id="ARBA00022741"/>
    </source>
</evidence>
<evidence type="ECO:0000256" key="2">
    <source>
        <dbReference type="ARBA" id="ARBA00022723"/>
    </source>
</evidence>
<keyword evidence="3" id="KW-0547">Nucleotide-binding</keyword>
<dbReference type="Gene3D" id="3.40.50.300">
    <property type="entry name" value="P-loop containing nucleotide triphosphate hydrolases"/>
    <property type="match status" value="1"/>
</dbReference>
<dbReference type="GO" id="GO:0008094">
    <property type="term" value="F:ATP-dependent activity, acting on DNA"/>
    <property type="evidence" value="ECO:0007669"/>
    <property type="project" value="TreeGrafter"/>
</dbReference>
<evidence type="ECO:0000256" key="1">
    <source>
        <dbReference type="ARBA" id="ARBA00007025"/>
    </source>
</evidence>
<name>A0A5C3Q628_9AGAR</name>
<keyword evidence="4 9" id="KW-0863">Zinc-finger</keyword>
<evidence type="ECO:0000313" key="15">
    <source>
        <dbReference type="Proteomes" id="UP000305067"/>
    </source>
</evidence>
<dbReference type="Gene3D" id="3.40.50.10810">
    <property type="entry name" value="Tandem AAA-ATPase domain"/>
    <property type="match status" value="1"/>
</dbReference>
<dbReference type="STRING" id="1884261.A0A5C3Q628"/>
<dbReference type="SUPFAM" id="SSF52540">
    <property type="entry name" value="P-loop containing nucleoside triphosphate hydrolases"/>
    <property type="match status" value="2"/>
</dbReference>
<dbReference type="AlphaFoldDB" id="A0A5C3Q628"/>
<evidence type="ECO:0000256" key="6">
    <source>
        <dbReference type="ARBA" id="ARBA00022806"/>
    </source>
</evidence>
<keyword evidence="2" id="KW-0479">Metal-binding</keyword>
<comment type="similarity">
    <text evidence="1">Belongs to the SNF2/RAD54 helicase family.</text>
</comment>
<dbReference type="GO" id="GO:0008270">
    <property type="term" value="F:zinc ion binding"/>
    <property type="evidence" value="ECO:0007669"/>
    <property type="project" value="UniProtKB-KW"/>
</dbReference>
<dbReference type="InterPro" id="IPR000330">
    <property type="entry name" value="SNF2_N"/>
</dbReference>
<feature type="compositionally biased region" description="Basic residues" evidence="10">
    <location>
        <begin position="550"/>
        <end position="566"/>
    </location>
</feature>
<protein>
    <submittedName>
        <fullName evidence="14">SNF2 family N-terminal domain-containing protein</fullName>
    </submittedName>
</protein>
<dbReference type="SMART" id="SM00487">
    <property type="entry name" value="DEXDc"/>
    <property type="match status" value="1"/>
</dbReference>
<dbReference type="Proteomes" id="UP000305067">
    <property type="component" value="Unassembled WGS sequence"/>
</dbReference>
<dbReference type="InterPro" id="IPR038718">
    <property type="entry name" value="SNF2-like_sf"/>
</dbReference>
<evidence type="ECO:0000256" key="7">
    <source>
        <dbReference type="ARBA" id="ARBA00022833"/>
    </source>
</evidence>
<evidence type="ECO:0000256" key="9">
    <source>
        <dbReference type="PROSITE-ProRule" id="PRU00175"/>
    </source>
</evidence>
<sequence>MAEFVTNSINNLSHGLTVQKAMEELGLRDKDDLIPGMETRLLPHQAIGVAWMVNQEKKSPHQGGILADDMGLGKTVQMIATMACNLPSPDSDCRVTLIVVPAALLHQWKEEIEDKSNGVFNVHVHYGKDKLKRSSDLKQKDVVITTYQTLCQDFLIPGGVEADEEEKWVRKNGGLLAKTNFFRVVADEAQFIRNRSTRASRTLAWVRARYRWMLTGTPVTNTLADIYGLVRFGRFRPWNDWNDFNVHVARMQLKDAPLAGQRAREILKPLMMRRTKNSTLEGNPILQLKAKDIELVVTEFSKDERDLYDHFEKKTRLKINRFIKANTLAKNHAYVLVLIQRLRQLCAHPYLVLADTDEDNFTASIDGVGGTELLRATKKMGPKWILKFKDNMKKRSSENWMDDDGGDDEETTSCPKCEDLFLPDTGRVLSCAHEICVDCLNDLANGAMDHNGVFGEGDEGQNDVQEKKWERALEKGHRPCPTCKEMVSLNQNDVFKSVAFRTAPEDKPKSSKRGKGKGKGKKRFEGSSLVRDESDDDDDSDDDDLEPQRPAKKRVSLEKMKKKAPPPKKEIGLVELLDSDDDDLPPLGIGIAAPASPVKTKKRVDSDDSDSDGDTPMMSRSALKRKLAASSSILGKRKASGSRKPENTKELLDIWAKGDSDLEPSAKMIEMVRFIEEWDESMDKIIVFSQWTSNLDLVQQLLDRHGIRHLRYDGSMDRLSREKVLAIFKKSGGPRVMMTSTKCGGVGLNLVSANRIINMDLSWNYASESQAYDRCHRLGQNKDVFIKRLVVKDTIEERMLKLQEVKSGLADAALGEGTGGVGLNKLSVKDIRLLFGMNKDENQASMDT</sequence>
<dbReference type="InterPro" id="IPR050628">
    <property type="entry name" value="SNF2_RAD54_helicase_TF"/>
</dbReference>
<evidence type="ECO:0000256" key="5">
    <source>
        <dbReference type="ARBA" id="ARBA00022801"/>
    </source>
</evidence>
<feature type="region of interest" description="Disordered" evidence="10">
    <location>
        <begin position="499"/>
        <end position="573"/>
    </location>
</feature>
<evidence type="ECO:0000256" key="10">
    <source>
        <dbReference type="SAM" id="MobiDB-lite"/>
    </source>
</evidence>
<accession>A0A5C3Q628</accession>
<keyword evidence="15" id="KW-1185">Reference proteome</keyword>
<organism evidence="14 15">
    <name type="scientific">Pterulicium gracile</name>
    <dbReference type="NCBI Taxonomy" id="1884261"/>
    <lineage>
        <taxon>Eukaryota</taxon>
        <taxon>Fungi</taxon>
        <taxon>Dikarya</taxon>
        <taxon>Basidiomycota</taxon>
        <taxon>Agaricomycotina</taxon>
        <taxon>Agaricomycetes</taxon>
        <taxon>Agaricomycetidae</taxon>
        <taxon>Agaricales</taxon>
        <taxon>Pleurotineae</taxon>
        <taxon>Pterulaceae</taxon>
        <taxon>Pterulicium</taxon>
    </lineage>
</organism>
<proteinExistence type="inferred from homology"/>
<dbReference type="InterPro" id="IPR014001">
    <property type="entry name" value="Helicase_ATP-bd"/>
</dbReference>
<dbReference type="InterPro" id="IPR049730">
    <property type="entry name" value="SNF2/RAD54-like_C"/>
</dbReference>
<dbReference type="InterPro" id="IPR017907">
    <property type="entry name" value="Znf_RING_CS"/>
</dbReference>
<feature type="domain" description="Helicase ATP-binding" evidence="12">
    <location>
        <begin position="55"/>
        <end position="236"/>
    </location>
</feature>
<dbReference type="InterPro" id="IPR013083">
    <property type="entry name" value="Znf_RING/FYVE/PHD"/>
</dbReference>
<dbReference type="CDD" id="cd18793">
    <property type="entry name" value="SF2_C_SNF"/>
    <property type="match status" value="1"/>
</dbReference>
<feature type="region of interest" description="Disordered" evidence="10">
    <location>
        <begin position="585"/>
        <end position="647"/>
    </location>
</feature>
<evidence type="ECO:0000259" key="13">
    <source>
        <dbReference type="PROSITE" id="PS51194"/>
    </source>
</evidence>
<evidence type="ECO:0000313" key="14">
    <source>
        <dbReference type="EMBL" id="TFK97545.1"/>
    </source>
</evidence>